<dbReference type="Proteomes" id="UP001239167">
    <property type="component" value="Unassembled WGS sequence"/>
</dbReference>
<keyword evidence="7" id="KW-0005">Acetoin biosynthesis</keyword>
<gene>
    <name evidence="10" type="ORF">J2S01_000046</name>
</gene>
<keyword evidence="11" id="KW-1185">Reference proteome</keyword>
<name>A0ABT9Y3Q2_9FIRM</name>
<comment type="catalytic activity">
    <reaction evidence="1">
        <text>(2S)-2-acetolactate + H(+) = (R)-acetoin + CO2</text>
        <dbReference type="Rhea" id="RHEA:21580"/>
        <dbReference type="ChEBI" id="CHEBI:15378"/>
        <dbReference type="ChEBI" id="CHEBI:15686"/>
        <dbReference type="ChEBI" id="CHEBI:16526"/>
        <dbReference type="ChEBI" id="CHEBI:58476"/>
        <dbReference type="EC" id="4.1.1.5"/>
    </reaction>
</comment>
<keyword evidence="6" id="KW-0210">Decarboxylase</keyword>
<feature type="signal peptide" evidence="9">
    <location>
        <begin position="1"/>
        <end position="26"/>
    </location>
</feature>
<dbReference type="SUPFAM" id="SSF117856">
    <property type="entry name" value="AF0104/ALDC/Ptd012-like"/>
    <property type="match status" value="1"/>
</dbReference>
<proteinExistence type="inferred from homology"/>
<evidence type="ECO:0000256" key="8">
    <source>
        <dbReference type="ARBA" id="ARBA00023239"/>
    </source>
</evidence>
<accession>A0ABT9Y3Q2</accession>
<evidence type="ECO:0000256" key="4">
    <source>
        <dbReference type="ARBA" id="ARBA00013204"/>
    </source>
</evidence>
<evidence type="ECO:0000256" key="1">
    <source>
        <dbReference type="ARBA" id="ARBA00001784"/>
    </source>
</evidence>
<comment type="similarity">
    <text evidence="3">Belongs to the alpha-acetolactate decarboxylase family.</text>
</comment>
<dbReference type="PANTHER" id="PTHR35524">
    <property type="entry name" value="ALPHA-ACETOLACTATE DECARBOXYLASE"/>
    <property type="match status" value="1"/>
</dbReference>
<dbReference type="InterPro" id="IPR005128">
    <property type="entry name" value="Acetolactate_a_deCO2ase"/>
</dbReference>
<reference evidence="10 11" key="1">
    <citation type="submission" date="2023-07" db="EMBL/GenBank/DDBJ databases">
        <title>Genomic Encyclopedia of Type Strains, Phase IV (KMG-IV): sequencing the most valuable type-strain genomes for metagenomic binning, comparative biology and taxonomic classification.</title>
        <authorList>
            <person name="Goeker M."/>
        </authorList>
    </citation>
    <scope>NUCLEOTIDE SEQUENCE [LARGE SCALE GENOMIC DNA]</scope>
    <source>
        <strain evidence="10 11">DSM 16980</strain>
    </source>
</reference>
<evidence type="ECO:0000256" key="5">
    <source>
        <dbReference type="ARBA" id="ARBA00020164"/>
    </source>
</evidence>
<evidence type="ECO:0000256" key="6">
    <source>
        <dbReference type="ARBA" id="ARBA00022793"/>
    </source>
</evidence>
<evidence type="ECO:0000256" key="2">
    <source>
        <dbReference type="ARBA" id="ARBA00005170"/>
    </source>
</evidence>
<evidence type="ECO:0000313" key="10">
    <source>
        <dbReference type="EMBL" id="MDQ0202361.1"/>
    </source>
</evidence>
<keyword evidence="8" id="KW-0456">Lyase</keyword>
<evidence type="ECO:0000256" key="7">
    <source>
        <dbReference type="ARBA" id="ARBA00023061"/>
    </source>
</evidence>
<protein>
    <recommendedName>
        <fullName evidence="5">Alpha-acetolactate decarboxylase</fullName>
        <ecNumber evidence="4">4.1.1.5</ecNumber>
    </recommendedName>
</protein>
<dbReference type="EMBL" id="JAUSUE010000001">
    <property type="protein sequence ID" value="MDQ0202361.1"/>
    <property type="molecule type" value="Genomic_DNA"/>
</dbReference>
<dbReference type="Pfam" id="PF03306">
    <property type="entry name" value="AAL_decarboxy"/>
    <property type="match status" value="1"/>
</dbReference>
<dbReference type="EC" id="4.1.1.5" evidence="4"/>
<dbReference type="PANTHER" id="PTHR35524:SF1">
    <property type="entry name" value="ALPHA-ACETOLACTATE DECARBOXYLASE"/>
    <property type="match status" value="1"/>
</dbReference>
<evidence type="ECO:0000256" key="3">
    <source>
        <dbReference type="ARBA" id="ARBA00007106"/>
    </source>
</evidence>
<keyword evidence="9" id="KW-0732">Signal</keyword>
<comment type="pathway">
    <text evidence="2">Polyol metabolism; (R,R)-butane-2,3-diol biosynthesis; (R,R)-butane-2,3-diol from pyruvate: step 2/3.</text>
</comment>
<dbReference type="Gene3D" id="3.30.1330.80">
    <property type="entry name" value="Hypothetical protein, similar to alpha- acetolactate decarboxylase, domain 2"/>
    <property type="match status" value="1"/>
</dbReference>
<evidence type="ECO:0000313" key="11">
    <source>
        <dbReference type="Proteomes" id="UP001239167"/>
    </source>
</evidence>
<evidence type="ECO:0000256" key="9">
    <source>
        <dbReference type="SAM" id="SignalP"/>
    </source>
</evidence>
<dbReference type="CDD" id="cd17299">
    <property type="entry name" value="acetolactate_decarboxylase"/>
    <property type="match status" value="1"/>
</dbReference>
<comment type="caution">
    <text evidence="10">The sequence shown here is derived from an EMBL/GenBank/DDBJ whole genome shotgun (WGS) entry which is preliminary data.</text>
</comment>
<organism evidence="10 11">
    <name type="scientific">Pectinatus haikarae</name>
    <dbReference type="NCBI Taxonomy" id="349096"/>
    <lineage>
        <taxon>Bacteria</taxon>
        <taxon>Bacillati</taxon>
        <taxon>Bacillota</taxon>
        <taxon>Negativicutes</taxon>
        <taxon>Selenomonadales</taxon>
        <taxon>Selenomonadaceae</taxon>
        <taxon>Pectinatus</taxon>
    </lineage>
</organism>
<sequence length="174" mass="19341">MKRINLLGRMLILFFCMSFFVSVAKAQEPNAMYQVSTINALIQGVYEGEISVGELKKYGNFGIGTYDGLDGEMVMLDGKAYHVKSTGAVITSDDKVKTPFANVLNFKPEIFGEINDAKSFAEIENALDSIIKDRNYVYAIRIDGVMNLKTRAIPQKSKPYPTLAEAAKLNRNLI</sequence>
<feature type="chain" id="PRO_5045490558" description="Alpha-acetolactate decarboxylase" evidence="9">
    <location>
        <begin position="27"/>
        <end position="174"/>
    </location>
</feature>